<organism evidence="1 2">
    <name type="scientific">Undibacterium rugosum</name>
    <dbReference type="NCBI Taxonomy" id="2762291"/>
    <lineage>
        <taxon>Bacteria</taxon>
        <taxon>Pseudomonadati</taxon>
        <taxon>Pseudomonadota</taxon>
        <taxon>Betaproteobacteria</taxon>
        <taxon>Burkholderiales</taxon>
        <taxon>Oxalobacteraceae</taxon>
        <taxon>Undibacterium</taxon>
    </lineage>
</organism>
<keyword evidence="2" id="KW-1185">Reference proteome</keyword>
<dbReference type="EMBL" id="JACOGG010000014">
    <property type="protein sequence ID" value="MBC3936340.1"/>
    <property type="molecule type" value="Genomic_DNA"/>
</dbReference>
<accession>A0A923I4Q9</accession>
<evidence type="ECO:0000313" key="1">
    <source>
        <dbReference type="EMBL" id="MBC3936340.1"/>
    </source>
</evidence>
<proteinExistence type="predicted"/>
<dbReference type="InterPro" id="IPR014729">
    <property type="entry name" value="Rossmann-like_a/b/a_fold"/>
</dbReference>
<dbReference type="AlphaFoldDB" id="A0A923I4Q9"/>
<comment type="caution">
    <text evidence="1">The sequence shown here is derived from an EMBL/GenBank/DDBJ whole genome shotgun (WGS) entry which is preliminary data.</text>
</comment>
<name>A0A923I4Q9_9BURK</name>
<dbReference type="CDD" id="cd01996">
    <property type="entry name" value="AANH_WbpG-like"/>
    <property type="match status" value="1"/>
</dbReference>
<gene>
    <name evidence="1" type="ORF">H8K47_13290</name>
</gene>
<dbReference type="NCBIfam" id="TIGR03573">
    <property type="entry name" value="WbuX"/>
    <property type="match status" value="1"/>
</dbReference>
<dbReference type="Proteomes" id="UP000612361">
    <property type="component" value="Unassembled WGS sequence"/>
</dbReference>
<dbReference type="RefSeq" id="WP_186881898.1">
    <property type="nucleotide sequence ID" value="NZ_JACOGG010000014.1"/>
</dbReference>
<dbReference type="Gene3D" id="3.40.50.620">
    <property type="entry name" value="HUPs"/>
    <property type="match status" value="1"/>
</dbReference>
<protein>
    <submittedName>
        <fullName evidence="1">N-acetyl sugar amidotransferase</fullName>
    </submittedName>
</protein>
<reference evidence="1" key="1">
    <citation type="submission" date="2020-08" db="EMBL/GenBank/DDBJ databases">
        <title>Novel species isolated from subtropical streams in China.</title>
        <authorList>
            <person name="Lu H."/>
        </authorList>
    </citation>
    <scope>NUCLEOTIDE SEQUENCE</scope>
    <source>
        <strain evidence="1">CY7W</strain>
    </source>
</reference>
<dbReference type="SUPFAM" id="SSF52402">
    <property type="entry name" value="Adenine nucleotide alpha hydrolases-like"/>
    <property type="match status" value="1"/>
</dbReference>
<evidence type="ECO:0000313" key="2">
    <source>
        <dbReference type="Proteomes" id="UP000612361"/>
    </source>
</evidence>
<dbReference type="InterPro" id="IPR020022">
    <property type="entry name" value="N-acetyl_sugar_amidoTrfase"/>
</dbReference>
<sequence length="380" mass="44433">MKNNSKYQICTRCIMDTSDPTIEFDHDGVCGYCKNFDNNILPEWKSGVGRSSELEALLGRIREDGKEREFDCILGLSGGLDSAYLAHVAVKEFGLRPLLFHVDVGWNTRGSVSNIEKIVDGLGMHLYTEVVNWNEMKDLQRSFFRSGIPDQDYPQDIAYISMLYKFARQHKIKYILNGGNFSTECCREPEAWGGYLGVDKWLVNSIHGKYGSIPLDTFPLVDILRYKILYKYMYNITSVYPLNYIPYSRQLGESTLASLYGCEPFQHKHHESVFTRFYEDYWLPKRFGFEKRRAHFSSLIMTGQMTRDEACDRISRPELSEEQHNSDFEYVAEKLDFSVEEFRQIFEAERHTYRDFRNKRDLIIAGARLLRMIGLEKRLF</sequence>